<gene>
    <name evidence="13" type="ORF">IAA83_00435</name>
</gene>
<feature type="binding site" evidence="11">
    <location>
        <position position="188"/>
    </location>
    <ligand>
        <name>Mg(2+)</name>
        <dbReference type="ChEBI" id="CHEBI:18420"/>
    </ligand>
</feature>
<dbReference type="Pfam" id="PF02424">
    <property type="entry name" value="ApbE"/>
    <property type="match status" value="1"/>
</dbReference>
<evidence type="ECO:0000256" key="1">
    <source>
        <dbReference type="ARBA" id="ARBA00011955"/>
    </source>
</evidence>
<feature type="binding site" evidence="11">
    <location>
        <position position="295"/>
    </location>
    <ligand>
        <name>Mg(2+)</name>
        <dbReference type="ChEBI" id="CHEBI:18420"/>
    </ligand>
</feature>
<name>A0A9D1F856_9FIRM</name>
<keyword evidence="12" id="KW-0997">Cell inner membrane</keyword>
<keyword evidence="5 10" id="KW-0479">Metal-binding</keyword>
<evidence type="ECO:0000256" key="5">
    <source>
        <dbReference type="ARBA" id="ARBA00022723"/>
    </source>
</evidence>
<keyword evidence="3 10" id="KW-0285">Flavoprotein</keyword>
<dbReference type="PANTHER" id="PTHR30040">
    <property type="entry name" value="THIAMINE BIOSYNTHESIS LIPOPROTEIN APBE"/>
    <property type="match status" value="1"/>
</dbReference>
<organism evidence="13 14">
    <name type="scientific">Candidatus Avoscillospira avistercoris</name>
    <dbReference type="NCBI Taxonomy" id="2840707"/>
    <lineage>
        <taxon>Bacteria</taxon>
        <taxon>Bacillati</taxon>
        <taxon>Bacillota</taxon>
        <taxon>Clostridia</taxon>
        <taxon>Eubacteriales</taxon>
        <taxon>Oscillospiraceae</taxon>
        <taxon>Oscillospiraceae incertae sedis</taxon>
        <taxon>Candidatus Avoscillospira</taxon>
    </lineage>
</organism>
<keyword evidence="12" id="KW-0472">Membrane</keyword>
<reference evidence="13" key="1">
    <citation type="submission" date="2020-10" db="EMBL/GenBank/DDBJ databases">
        <authorList>
            <person name="Gilroy R."/>
        </authorList>
    </citation>
    <scope>NUCLEOTIDE SEQUENCE</scope>
    <source>
        <strain evidence="13">ChiBcec16-1751</strain>
    </source>
</reference>
<accession>A0A9D1F856</accession>
<dbReference type="InterPro" id="IPR003374">
    <property type="entry name" value="ApbE-like_sf"/>
</dbReference>
<sequence length="341" mass="37141">MKRVCAAVVLCALLCGCAAAPAGEEGGQKRYEASFLTLFDTVTTMVGYADSQETFTAQAQQIHDELLEYHQLYDIYNDYDGMNNLKTVNDNAGIAPVEVDARILDMLEFSRELYEETGGRVNVAMGGVLSLWHDAREAGIEDPANAYLPDQDALEEAARHAHWSNVVIDEEAGTVYLADPDMSLDVGAIAKGYAVERVCETAPAGMLISVGGNVRATGPKPDGSPWVVGIENPDGGDFLHTLYVEDSSVVTSGDYQRYYLVDGQRYHHIIDPDTLYPATRWRSVSILCADSGIADGLSTALFTLSQEDGQKLLDAFDAEALWMTQDGQLLYSPGFQAMVRT</sequence>
<keyword evidence="12" id="KW-0732">Signal</keyword>
<dbReference type="PANTHER" id="PTHR30040:SF2">
    <property type="entry name" value="FAD:PROTEIN FMN TRANSFERASE"/>
    <property type="match status" value="1"/>
</dbReference>
<feature type="chain" id="PRO_5039754072" description="FAD:protein FMN transferase" evidence="12">
    <location>
        <begin position="23"/>
        <end position="341"/>
    </location>
</feature>
<evidence type="ECO:0000256" key="11">
    <source>
        <dbReference type="PIRSR" id="PIRSR006268-2"/>
    </source>
</evidence>
<evidence type="ECO:0000256" key="6">
    <source>
        <dbReference type="ARBA" id="ARBA00022827"/>
    </source>
</evidence>
<comment type="function">
    <text evidence="12">Flavin transferase that catalyzes the transfer of the FMN moiety of FAD and its covalent binding to the hydroxyl group of a threonine residue in a target flavoprotein.</text>
</comment>
<feature type="signal peptide" evidence="12">
    <location>
        <begin position="1"/>
        <end position="22"/>
    </location>
</feature>
<reference evidence="13" key="2">
    <citation type="journal article" date="2021" name="PeerJ">
        <title>Extensive microbial diversity within the chicken gut microbiome revealed by metagenomics and culture.</title>
        <authorList>
            <person name="Gilroy R."/>
            <person name="Ravi A."/>
            <person name="Getino M."/>
            <person name="Pursley I."/>
            <person name="Horton D.L."/>
            <person name="Alikhan N.F."/>
            <person name="Baker D."/>
            <person name="Gharbi K."/>
            <person name="Hall N."/>
            <person name="Watson M."/>
            <person name="Adriaenssens E.M."/>
            <person name="Foster-Nyarko E."/>
            <person name="Jarju S."/>
            <person name="Secka A."/>
            <person name="Antonio M."/>
            <person name="Oren A."/>
            <person name="Chaudhuri R.R."/>
            <person name="La Ragione R."/>
            <person name="Hildebrand F."/>
            <person name="Pallen M.J."/>
        </authorList>
    </citation>
    <scope>NUCLEOTIDE SEQUENCE</scope>
    <source>
        <strain evidence="13">ChiBcec16-1751</strain>
    </source>
</reference>
<comment type="catalytic activity">
    <reaction evidence="9 10 12">
        <text>L-threonyl-[protein] + FAD = FMN-L-threonyl-[protein] + AMP + H(+)</text>
        <dbReference type="Rhea" id="RHEA:36847"/>
        <dbReference type="Rhea" id="RHEA-COMP:11060"/>
        <dbReference type="Rhea" id="RHEA-COMP:11061"/>
        <dbReference type="ChEBI" id="CHEBI:15378"/>
        <dbReference type="ChEBI" id="CHEBI:30013"/>
        <dbReference type="ChEBI" id="CHEBI:57692"/>
        <dbReference type="ChEBI" id="CHEBI:74257"/>
        <dbReference type="ChEBI" id="CHEBI:456215"/>
        <dbReference type="EC" id="2.7.1.180"/>
    </reaction>
</comment>
<dbReference type="GO" id="GO:0046872">
    <property type="term" value="F:metal ion binding"/>
    <property type="evidence" value="ECO:0007669"/>
    <property type="project" value="UniProtKB-UniRule"/>
</dbReference>
<evidence type="ECO:0000256" key="7">
    <source>
        <dbReference type="ARBA" id="ARBA00022842"/>
    </source>
</evidence>
<dbReference type="GO" id="GO:0016740">
    <property type="term" value="F:transferase activity"/>
    <property type="evidence" value="ECO:0007669"/>
    <property type="project" value="UniProtKB-UniRule"/>
</dbReference>
<dbReference type="Proteomes" id="UP000886741">
    <property type="component" value="Unassembled WGS sequence"/>
</dbReference>
<evidence type="ECO:0000256" key="4">
    <source>
        <dbReference type="ARBA" id="ARBA00022679"/>
    </source>
</evidence>
<proteinExistence type="inferred from homology"/>
<dbReference type="SUPFAM" id="SSF143631">
    <property type="entry name" value="ApbE-like"/>
    <property type="match status" value="1"/>
</dbReference>
<keyword evidence="7 10" id="KW-0460">Magnesium</keyword>
<dbReference type="PIRSF" id="PIRSF006268">
    <property type="entry name" value="ApbE"/>
    <property type="match status" value="1"/>
</dbReference>
<comment type="cofactor">
    <cofactor evidence="11">
        <name>Mg(2+)</name>
        <dbReference type="ChEBI" id="CHEBI:18420"/>
    </cofactor>
    <cofactor evidence="11">
        <name>Mn(2+)</name>
        <dbReference type="ChEBI" id="CHEBI:29035"/>
    </cofactor>
    <text evidence="11">Magnesium. Can also use manganese.</text>
</comment>
<dbReference type="EC" id="2.7.1.180" evidence="1 10"/>
<dbReference type="Gene3D" id="3.10.520.10">
    <property type="entry name" value="ApbE-like domains"/>
    <property type="match status" value="1"/>
</dbReference>
<evidence type="ECO:0000313" key="14">
    <source>
        <dbReference type="Proteomes" id="UP000886741"/>
    </source>
</evidence>
<comment type="similarity">
    <text evidence="10 12">Belongs to the ApbE family.</text>
</comment>
<evidence type="ECO:0000256" key="2">
    <source>
        <dbReference type="ARBA" id="ARBA00016337"/>
    </source>
</evidence>
<feature type="binding site" evidence="11">
    <location>
        <position position="299"/>
    </location>
    <ligand>
        <name>Mg(2+)</name>
        <dbReference type="ChEBI" id="CHEBI:18420"/>
    </ligand>
</feature>
<keyword evidence="12" id="KW-1003">Cell membrane</keyword>
<dbReference type="EMBL" id="DVJJ01000011">
    <property type="protein sequence ID" value="HIS63821.1"/>
    <property type="molecule type" value="Genomic_DNA"/>
</dbReference>
<dbReference type="AlphaFoldDB" id="A0A9D1F856"/>
<evidence type="ECO:0000256" key="3">
    <source>
        <dbReference type="ARBA" id="ARBA00022630"/>
    </source>
</evidence>
<dbReference type="PROSITE" id="PS51257">
    <property type="entry name" value="PROKAR_LIPOPROTEIN"/>
    <property type="match status" value="1"/>
</dbReference>
<evidence type="ECO:0000256" key="9">
    <source>
        <dbReference type="ARBA" id="ARBA00048540"/>
    </source>
</evidence>
<comment type="caution">
    <text evidence="13">The sequence shown here is derived from an EMBL/GenBank/DDBJ whole genome shotgun (WGS) entry which is preliminary data.</text>
</comment>
<keyword evidence="12" id="KW-0449">Lipoprotein</keyword>
<protein>
    <recommendedName>
        <fullName evidence="2 10">FAD:protein FMN transferase</fullName>
        <ecNumber evidence="1 10">2.7.1.180</ecNumber>
    </recommendedName>
    <alternativeName>
        <fullName evidence="8 10">Flavin transferase</fullName>
    </alternativeName>
</protein>
<dbReference type="InterPro" id="IPR024932">
    <property type="entry name" value="ApbE"/>
</dbReference>
<evidence type="ECO:0000256" key="10">
    <source>
        <dbReference type="PIRNR" id="PIRNR006268"/>
    </source>
</evidence>
<evidence type="ECO:0000256" key="12">
    <source>
        <dbReference type="RuleBase" id="RU363002"/>
    </source>
</evidence>
<comment type="subcellular location">
    <subcellularLocation>
        <location evidence="12">Cell inner membrane</location>
        <topology evidence="12">Lipid-anchor</topology>
        <orientation evidence="12">Periplasmic side</orientation>
    </subcellularLocation>
</comment>
<dbReference type="GO" id="GO:0005886">
    <property type="term" value="C:plasma membrane"/>
    <property type="evidence" value="ECO:0007669"/>
    <property type="project" value="UniProtKB-SubCell"/>
</dbReference>
<evidence type="ECO:0000313" key="13">
    <source>
        <dbReference type="EMBL" id="HIS63821.1"/>
    </source>
</evidence>
<keyword evidence="6 10" id="KW-0274">FAD</keyword>
<keyword evidence="4 10" id="KW-0808">Transferase</keyword>
<evidence type="ECO:0000256" key="8">
    <source>
        <dbReference type="ARBA" id="ARBA00031306"/>
    </source>
</evidence>